<comment type="caution">
    <text evidence="2">The sequence shown here is derived from an EMBL/GenBank/DDBJ whole genome shotgun (WGS) entry which is preliminary data.</text>
</comment>
<evidence type="ECO:0000313" key="3">
    <source>
        <dbReference type="Proteomes" id="UP001589753"/>
    </source>
</evidence>
<proteinExistence type="predicted"/>
<dbReference type="Gene3D" id="1.10.10.10">
    <property type="entry name" value="Winged helix-like DNA-binding domain superfamily/Winged helix DNA-binding domain"/>
    <property type="match status" value="1"/>
</dbReference>
<dbReference type="Proteomes" id="UP001589753">
    <property type="component" value="Unassembled WGS sequence"/>
</dbReference>
<feature type="region of interest" description="Disordered" evidence="1">
    <location>
        <begin position="309"/>
        <end position="329"/>
    </location>
</feature>
<organism evidence="2 3">
    <name type="scientific">Streptomyces heliomycini</name>
    <dbReference type="NCBI Taxonomy" id="284032"/>
    <lineage>
        <taxon>Bacteria</taxon>
        <taxon>Bacillati</taxon>
        <taxon>Actinomycetota</taxon>
        <taxon>Actinomycetes</taxon>
        <taxon>Kitasatosporales</taxon>
        <taxon>Streptomycetaceae</taxon>
        <taxon>Streptomyces</taxon>
    </lineage>
</organism>
<dbReference type="RefSeq" id="WP_380957324.1">
    <property type="nucleotide sequence ID" value="NZ_JBHMDI010000184.1"/>
</dbReference>
<feature type="region of interest" description="Disordered" evidence="1">
    <location>
        <begin position="119"/>
        <end position="227"/>
    </location>
</feature>
<evidence type="ECO:0000256" key="1">
    <source>
        <dbReference type="SAM" id="MobiDB-lite"/>
    </source>
</evidence>
<evidence type="ECO:0000313" key="2">
    <source>
        <dbReference type="EMBL" id="MFB9352461.1"/>
    </source>
</evidence>
<dbReference type="Pfam" id="PF13730">
    <property type="entry name" value="HTH_36"/>
    <property type="match status" value="1"/>
</dbReference>
<reference evidence="2 3" key="1">
    <citation type="submission" date="2024-09" db="EMBL/GenBank/DDBJ databases">
        <authorList>
            <person name="Sun Q."/>
            <person name="Mori K."/>
        </authorList>
    </citation>
    <scope>NUCLEOTIDE SEQUENCE [LARGE SCALE GENOMIC DNA]</scope>
    <source>
        <strain evidence="2 3">JCM 9767</strain>
    </source>
</reference>
<sequence>MTIKHIAMVLEADGLDGAEKLLLLAYCNRTDDHGYCWPGQQRLADDCGTSVATVKRVKKRLIKKKLIASMRRVDPRTGEPISNLTRVNLDLLAAMKRRRTDYDDNVVEQLTFAADTPLPSKRKKTAKGAVQGADQLTAQDEPDPVDNPGTPSDQLMAQVEPDPGLNLSPTPVQDEPEVGLNLSPASGQDEPLTVSDPPEKPQGTLRPSVGSRPEPRKEGRTDGKKPPEVVIALTEGVRFLQSLGDAHPTLMLTGKPLRDQGLVVDELFRLGWKDEVLWELLARPLPTPLRKDVSAVLAKRLSDALVSPVPGPRRAWEDAREAPPAPRRHVAGADPVIRRAYECQGDRGMCGVPVAAEGEVCPRCARMSEPAR</sequence>
<protein>
    <submittedName>
        <fullName evidence="2">Helix-turn-helix domain-containing protein</fullName>
    </submittedName>
</protein>
<name>A0ABV5LJW0_9ACTN</name>
<keyword evidence="3" id="KW-1185">Reference proteome</keyword>
<gene>
    <name evidence="2" type="ORF">ACFFUA_34485</name>
</gene>
<dbReference type="EMBL" id="JBHMDI010000184">
    <property type="protein sequence ID" value="MFB9352461.1"/>
    <property type="molecule type" value="Genomic_DNA"/>
</dbReference>
<dbReference type="InterPro" id="IPR036388">
    <property type="entry name" value="WH-like_DNA-bd_sf"/>
</dbReference>
<feature type="compositionally biased region" description="Basic and acidic residues" evidence="1">
    <location>
        <begin position="213"/>
        <end position="227"/>
    </location>
</feature>
<accession>A0ABV5LJW0</accession>